<dbReference type="Gene3D" id="1.10.3210.10">
    <property type="entry name" value="Hypothetical protein af1432"/>
    <property type="match status" value="1"/>
</dbReference>
<sequence length="205" mass="21615">MTTGPLGHSRDDVDESVVAQVVGQIPAIGRITDRALRDAVALTWACSWRESGYTGLDEVLQGQGPITLLHHVNGVDEQATALTEQAETTYGLAVDHDVVLAAAVLHDVDKPLLWTSSGASVTFRPGRTLADHGILGAELAALCGVPERVRAIVRGHSPYSDRMEDRRSPEAALVYHADNVVAALDALSVGLTPACGLTKLVPAPC</sequence>
<dbReference type="NCBIfam" id="TIGR00277">
    <property type="entry name" value="HDIG"/>
    <property type="match status" value="1"/>
</dbReference>
<dbReference type="Proteomes" id="UP001500449">
    <property type="component" value="Unassembled WGS sequence"/>
</dbReference>
<feature type="domain" description="HD" evidence="1">
    <location>
        <begin position="77"/>
        <end position="182"/>
    </location>
</feature>
<evidence type="ECO:0000313" key="3">
    <source>
        <dbReference type="Proteomes" id="UP001500449"/>
    </source>
</evidence>
<gene>
    <name evidence="2" type="ORF">GCM10009836_42760</name>
</gene>
<name>A0ABN2N9Z4_9PSEU</name>
<organism evidence="2 3">
    <name type="scientific">Pseudonocardia ailaonensis</name>
    <dbReference type="NCBI Taxonomy" id="367279"/>
    <lineage>
        <taxon>Bacteria</taxon>
        <taxon>Bacillati</taxon>
        <taxon>Actinomycetota</taxon>
        <taxon>Actinomycetes</taxon>
        <taxon>Pseudonocardiales</taxon>
        <taxon>Pseudonocardiaceae</taxon>
        <taxon>Pseudonocardia</taxon>
    </lineage>
</organism>
<dbReference type="CDD" id="cd00077">
    <property type="entry name" value="HDc"/>
    <property type="match status" value="1"/>
</dbReference>
<dbReference type="SUPFAM" id="SSF109604">
    <property type="entry name" value="HD-domain/PDEase-like"/>
    <property type="match status" value="1"/>
</dbReference>
<protein>
    <recommendedName>
        <fullName evidence="1">HD domain-containing protein</fullName>
    </recommendedName>
</protein>
<dbReference type="Pfam" id="PF01966">
    <property type="entry name" value="HD"/>
    <property type="match status" value="1"/>
</dbReference>
<dbReference type="InterPro" id="IPR006674">
    <property type="entry name" value="HD_domain"/>
</dbReference>
<comment type="caution">
    <text evidence="2">The sequence shown here is derived from an EMBL/GenBank/DDBJ whole genome shotgun (WGS) entry which is preliminary data.</text>
</comment>
<dbReference type="EMBL" id="BAAAQK010000016">
    <property type="protein sequence ID" value="GAA1858036.1"/>
    <property type="molecule type" value="Genomic_DNA"/>
</dbReference>
<reference evidence="2 3" key="1">
    <citation type="journal article" date="2019" name="Int. J. Syst. Evol. Microbiol.">
        <title>The Global Catalogue of Microorganisms (GCM) 10K type strain sequencing project: providing services to taxonomists for standard genome sequencing and annotation.</title>
        <authorList>
            <consortium name="The Broad Institute Genomics Platform"/>
            <consortium name="The Broad Institute Genome Sequencing Center for Infectious Disease"/>
            <person name="Wu L."/>
            <person name="Ma J."/>
        </authorList>
    </citation>
    <scope>NUCLEOTIDE SEQUENCE [LARGE SCALE GENOMIC DNA]</scope>
    <source>
        <strain evidence="2 3">JCM 16009</strain>
    </source>
</reference>
<accession>A0ABN2N9Z4</accession>
<keyword evidence="3" id="KW-1185">Reference proteome</keyword>
<evidence type="ECO:0000313" key="2">
    <source>
        <dbReference type="EMBL" id="GAA1858036.1"/>
    </source>
</evidence>
<dbReference type="RefSeq" id="WP_344419802.1">
    <property type="nucleotide sequence ID" value="NZ_BAAAQK010000016.1"/>
</dbReference>
<proteinExistence type="predicted"/>
<dbReference type="InterPro" id="IPR003607">
    <property type="entry name" value="HD/PDEase_dom"/>
</dbReference>
<dbReference type="InterPro" id="IPR006675">
    <property type="entry name" value="HDIG_dom"/>
</dbReference>
<evidence type="ECO:0000259" key="1">
    <source>
        <dbReference type="Pfam" id="PF01966"/>
    </source>
</evidence>